<dbReference type="Pfam" id="PF00109">
    <property type="entry name" value="ketoacyl-synt"/>
    <property type="match status" value="1"/>
</dbReference>
<dbReference type="Gene3D" id="3.40.47.10">
    <property type="match status" value="1"/>
</dbReference>
<proteinExistence type="predicted"/>
<dbReference type="PROSITE" id="PS00606">
    <property type="entry name" value="KS3_1"/>
    <property type="match status" value="1"/>
</dbReference>
<keyword evidence="3" id="KW-0808">Transferase</keyword>
<dbReference type="Gene3D" id="1.10.1200.10">
    <property type="entry name" value="ACP-like"/>
    <property type="match status" value="1"/>
</dbReference>
<name>A0ABY6YJJ8_9ACTN</name>
<dbReference type="PANTHER" id="PTHR43775">
    <property type="entry name" value="FATTY ACID SYNTHASE"/>
    <property type="match status" value="1"/>
</dbReference>
<dbReference type="Proteomes" id="UP001156498">
    <property type="component" value="Chromosome"/>
</dbReference>
<feature type="region of interest" description="Disordered" evidence="5">
    <location>
        <begin position="458"/>
        <end position="498"/>
    </location>
</feature>
<feature type="compositionally biased region" description="Low complexity" evidence="5">
    <location>
        <begin position="939"/>
        <end position="956"/>
    </location>
</feature>
<dbReference type="EMBL" id="CP113264">
    <property type="protein sequence ID" value="WAE72376.1"/>
    <property type="molecule type" value="Genomic_DNA"/>
</dbReference>
<evidence type="ECO:0000256" key="5">
    <source>
        <dbReference type="SAM" id="MobiDB-lite"/>
    </source>
</evidence>
<dbReference type="SUPFAM" id="SSF52151">
    <property type="entry name" value="FabD/lysophospholipase-like"/>
    <property type="match status" value="1"/>
</dbReference>
<dbReference type="InterPro" id="IPR018201">
    <property type="entry name" value="Ketoacyl_synth_AS"/>
</dbReference>
<dbReference type="InterPro" id="IPR020841">
    <property type="entry name" value="PKS_Beta-ketoAc_synthase_dom"/>
</dbReference>
<keyword evidence="4 8" id="KW-0012">Acyltransferase</keyword>
<dbReference type="InterPro" id="IPR001227">
    <property type="entry name" value="Ac_transferase_dom_sf"/>
</dbReference>
<evidence type="ECO:0000259" key="7">
    <source>
        <dbReference type="PROSITE" id="PS52004"/>
    </source>
</evidence>
<dbReference type="SUPFAM" id="SSF53901">
    <property type="entry name" value="Thiolase-like"/>
    <property type="match status" value="1"/>
</dbReference>
<dbReference type="InterPro" id="IPR032821">
    <property type="entry name" value="PKS_assoc"/>
</dbReference>
<dbReference type="InterPro" id="IPR050091">
    <property type="entry name" value="PKS_NRPS_Biosynth_Enz"/>
</dbReference>
<dbReference type="RefSeq" id="WP_267946177.1">
    <property type="nucleotide sequence ID" value="NZ_CP113264.1"/>
</dbReference>
<dbReference type="InterPro" id="IPR014043">
    <property type="entry name" value="Acyl_transferase_dom"/>
</dbReference>
<dbReference type="PROSITE" id="PS50075">
    <property type="entry name" value="CARRIER"/>
    <property type="match status" value="1"/>
</dbReference>
<dbReference type="InterPro" id="IPR016036">
    <property type="entry name" value="Malonyl_transacylase_ACP-bd"/>
</dbReference>
<protein>
    <submittedName>
        <fullName evidence="8">Acyltransferase domain-containing protein</fullName>
    </submittedName>
</protein>
<dbReference type="Pfam" id="PF00550">
    <property type="entry name" value="PP-binding"/>
    <property type="match status" value="1"/>
</dbReference>
<dbReference type="InterPro" id="IPR036736">
    <property type="entry name" value="ACP-like_sf"/>
</dbReference>
<dbReference type="Pfam" id="PF02801">
    <property type="entry name" value="Ketoacyl-synt_C"/>
    <property type="match status" value="1"/>
</dbReference>
<feature type="domain" description="Ketosynthase family 3 (KS3)" evidence="7">
    <location>
        <begin position="33"/>
        <end position="456"/>
    </location>
</feature>
<accession>A0ABY6YJJ8</accession>
<dbReference type="PANTHER" id="PTHR43775:SF51">
    <property type="entry name" value="INACTIVE PHENOLPHTHIOCEROL SYNTHESIS POLYKETIDE SYNTHASE TYPE I PKS1-RELATED"/>
    <property type="match status" value="1"/>
</dbReference>
<feature type="region of interest" description="Disordered" evidence="5">
    <location>
        <begin position="939"/>
        <end position="969"/>
    </location>
</feature>
<dbReference type="Gene3D" id="3.40.366.10">
    <property type="entry name" value="Malonyl-Coenzyme A Acyl Carrier Protein, domain 2"/>
    <property type="match status" value="1"/>
</dbReference>
<dbReference type="InterPro" id="IPR014031">
    <property type="entry name" value="Ketoacyl_synth_C"/>
</dbReference>
<dbReference type="InterPro" id="IPR016039">
    <property type="entry name" value="Thiolase-like"/>
</dbReference>
<gene>
    <name evidence="8" type="ORF">OUQ99_24690</name>
</gene>
<dbReference type="SMART" id="SM00823">
    <property type="entry name" value="PKS_PP"/>
    <property type="match status" value="1"/>
</dbReference>
<dbReference type="Gene3D" id="3.30.70.3290">
    <property type="match status" value="1"/>
</dbReference>
<dbReference type="GO" id="GO:0016746">
    <property type="term" value="F:acyltransferase activity"/>
    <property type="evidence" value="ECO:0007669"/>
    <property type="project" value="UniProtKB-KW"/>
</dbReference>
<evidence type="ECO:0000313" key="8">
    <source>
        <dbReference type="EMBL" id="WAE72376.1"/>
    </source>
</evidence>
<evidence type="ECO:0000256" key="2">
    <source>
        <dbReference type="ARBA" id="ARBA00022553"/>
    </source>
</evidence>
<sequence length="1130" mass="117587">MAISNDQDSKLVAALRAALKKNERLREELDRAPEPIAIVGMGCRLPGGIDTPEALWDLLERGGEALGPLPSDRGWDLDALLGKDGEEGGSAMAQGAFLDDPAAFDPAFFGISPKEAEAMDPQQRLLLEVAWEAVENAGIPPQTLAGGDAGVWVGAIAQEYGPRLTEAPGDGFAITGTTNSVASGRLSYVLGLTGPAVTVDTACSSSLVAVHLAVRALRADECSLALAGGATVMATPGVLTEFTHLRGLASDGRCKAFGAGADGAGFSEGAGMVALERLSDARRNGHRVLAVIRGGAVNQDGASNGLTAPNGPSQERVIARALEDARLTPADVDLVEAHGTGTALGDPIEAQALISAYGPGRAGDHPLWLGSLKSNLGHPQAAAGIAGLIKLVLALRHGVLPRTLHADEPTPHVDWSSGAVELLTEARPWPETGRPRRAAVSSFGMSGTNAHLVLEQAPTEERSGASEPGAQDAPVRAGADQAARPAAESGPGGAERVRGPVLWPLSARGGAALADQAARLRDRVGADPGLDPVDVGWSLATTRTAFDDRAVVLGDGRADLLDGLRALAEGRPTPAVVTGRAAPDRMPVLVFPGQGGQWEGMAVELLGSSAVFAERIAECERALAPYVEWSLVSVLRGEEGAPSLERVDVVQPVLWAVMVALAELWLSHGLRPAAVVGHSQGEVAAACVSGALSLEDGARVAALRSRALLELSGTGAMVAVALPEARVREDLDAWDGRLHVAVVNSPSSTVIAGETEAVVRLAKDYEESGVRVRRIAVDYASHTPHVERLRGSLASALAGVVSRRPEIPFYSAVTGRPVVAGELDAGYWFRNLAEPVLFGRVTESLLADGHDLFVEASPHPVLGAAVQETAEAAGRSDAVVVGTLRRDEGGGERFLASLAQAFAYGARVEWSSVFGRGARVVELPTYPFQRQRYWRSPASAAPAAPAPEPAGTAAVPSGGTAARGDWRLPPGLSAAEREEAVLTLVRAETAAVLGHPRAEDVDLGRGFLDAGGTSLGAVQLRNRLNEATGLDLPVTVALDHPTALALTRHVADRLAEASAADRAPLPVLDELDRLETALAASAVDDGTRKELGDRLRGLLRRLDDSEPGTEYDEATDDQLLELIDQEFGIS</sequence>
<evidence type="ECO:0000256" key="4">
    <source>
        <dbReference type="ARBA" id="ARBA00023315"/>
    </source>
</evidence>
<dbReference type="SMART" id="SM00827">
    <property type="entry name" value="PKS_AT"/>
    <property type="match status" value="1"/>
</dbReference>
<keyword evidence="9" id="KW-1185">Reference proteome</keyword>
<evidence type="ECO:0000256" key="3">
    <source>
        <dbReference type="ARBA" id="ARBA00022679"/>
    </source>
</evidence>
<dbReference type="InterPro" id="IPR020806">
    <property type="entry name" value="PKS_PP-bd"/>
</dbReference>
<dbReference type="InterPro" id="IPR009081">
    <property type="entry name" value="PP-bd_ACP"/>
</dbReference>
<evidence type="ECO:0000313" key="9">
    <source>
        <dbReference type="Proteomes" id="UP001156498"/>
    </source>
</evidence>
<dbReference type="Pfam" id="PF00698">
    <property type="entry name" value="Acyl_transf_1"/>
    <property type="match status" value="1"/>
</dbReference>
<dbReference type="CDD" id="cd00833">
    <property type="entry name" value="PKS"/>
    <property type="match status" value="1"/>
</dbReference>
<dbReference type="PROSITE" id="PS52004">
    <property type="entry name" value="KS3_2"/>
    <property type="match status" value="1"/>
</dbReference>
<evidence type="ECO:0000259" key="6">
    <source>
        <dbReference type="PROSITE" id="PS50075"/>
    </source>
</evidence>
<dbReference type="SUPFAM" id="SSF55048">
    <property type="entry name" value="Probable ACP-binding domain of malonyl-CoA ACP transacylase"/>
    <property type="match status" value="1"/>
</dbReference>
<dbReference type="SUPFAM" id="SSF47336">
    <property type="entry name" value="ACP-like"/>
    <property type="match status" value="1"/>
</dbReference>
<reference evidence="8 9" key="1">
    <citation type="journal article" date="2013" name="Int. J. Syst. Evol. Microbiol.">
        <title>Description of Streptomonospora sediminis sp. nov. and Streptomonospora nanhaiensis sp. nov., and reclassification of Nocardiopsis arabia Hozzein &amp; Goodfellow 2008 as Streptomonospora arabica comb. nov. and emended description of the genus Streptomonospora.</title>
        <authorList>
            <person name="Zhang D.F."/>
            <person name="Pan H.Q."/>
            <person name="He J."/>
            <person name="Zhang X.M."/>
            <person name="Zhang Y.G."/>
            <person name="Klenk H.P."/>
            <person name="Hu J.C."/>
            <person name="Li W.J."/>
        </authorList>
    </citation>
    <scope>NUCLEOTIDE SEQUENCE [LARGE SCALE GENOMIC DNA]</scope>
    <source>
        <strain evidence="8 9">12A09</strain>
    </source>
</reference>
<feature type="domain" description="Carrier" evidence="6">
    <location>
        <begin position="976"/>
        <end position="1054"/>
    </location>
</feature>
<dbReference type="InterPro" id="IPR016035">
    <property type="entry name" value="Acyl_Trfase/lysoPLipase"/>
</dbReference>
<keyword evidence="2" id="KW-0597">Phosphoprotein</keyword>
<feature type="compositionally biased region" description="Low complexity" evidence="5">
    <location>
        <begin position="477"/>
        <end position="487"/>
    </location>
</feature>
<organism evidence="8 9">
    <name type="scientific">Streptomonospora nanhaiensis</name>
    <dbReference type="NCBI Taxonomy" id="1323731"/>
    <lineage>
        <taxon>Bacteria</taxon>
        <taxon>Bacillati</taxon>
        <taxon>Actinomycetota</taxon>
        <taxon>Actinomycetes</taxon>
        <taxon>Streptosporangiales</taxon>
        <taxon>Nocardiopsidaceae</taxon>
        <taxon>Streptomonospora</taxon>
    </lineage>
</organism>
<evidence type="ECO:0000256" key="1">
    <source>
        <dbReference type="ARBA" id="ARBA00022450"/>
    </source>
</evidence>
<dbReference type="Pfam" id="PF16197">
    <property type="entry name" value="KAsynt_C_assoc"/>
    <property type="match status" value="1"/>
</dbReference>
<keyword evidence="1" id="KW-0596">Phosphopantetheine</keyword>
<dbReference type="SMART" id="SM00825">
    <property type="entry name" value="PKS_KS"/>
    <property type="match status" value="1"/>
</dbReference>
<dbReference type="InterPro" id="IPR014030">
    <property type="entry name" value="Ketoacyl_synth_N"/>
</dbReference>